<gene>
    <name evidence="1" type="ORF">PENTCL1PPCAC_12157</name>
    <name evidence="2" type="ORF">PENTCL1PPCAC_12159</name>
</gene>
<evidence type="ECO:0000313" key="3">
    <source>
        <dbReference type="Proteomes" id="UP001432027"/>
    </source>
</evidence>
<dbReference type="AlphaFoldDB" id="A0AAV5T315"/>
<organism evidence="1 3">
    <name type="scientific">Pristionchus entomophagus</name>
    <dbReference type="NCBI Taxonomy" id="358040"/>
    <lineage>
        <taxon>Eukaryota</taxon>
        <taxon>Metazoa</taxon>
        <taxon>Ecdysozoa</taxon>
        <taxon>Nematoda</taxon>
        <taxon>Chromadorea</taxon>
        <taxon>Rhabditida</taxon>
        <taxon>Rhabditina</taxon>
        <taxon>Diplogasteromorpha</taxon>
        <taxon>Diplogasteroidea</taxon>
        <taxon>Neodiplogasteridae</taxon>
        <taxon>Pristionchus</taxon>
    </lineage>
</organism>
<dbReference type="EMBL" id="BTSX01000003">
    <property type="protein sequence ID" value="GMS89982.1"/>
    <property type="molecule type" value="Genomic_DNA"/>
</dbReference>
<evidence type="ECO:0000313" key="1">
    <source>
        <dbReference type="EMBL" id="GMS89982.1"/>
    </source>
</evidence>
<dbReference type="Proteomes" id="UP001432027">
    <property type="component" value="Unassembled WGS sequence"/>
</dbReference>
<evidence type="ECO:0000313" key="2">
    <source>
        <dbReference type="EMBL" id="GMS89984.1"/>
    </source>
</evidence>
<name>A0AAV5T315_9BILA</name>
<sequence length="61" mass="6699">MSQIDTWNTSLELCESHYLLPLPSIRTSTSVTGNSSSILSLNFSHTAIISSLPFFDLSTHV</sequence>
<comment type="caution">
    <text evidence="1">The sequence shown here is derived from an EMBL/GenBank/DDBJ whole genome shotgun (WGS) entry which is preliminary data.</text>
</comment>
<reference evidence="1" key="1">
    <citation type="submission" date="2023-10" db="EMBL/GenBank/DDBJ databases">
        <title>Genome assembly of Pristionchus species.</title>
        <authorList>
            <person name="Yoshida K."/>
            <person name="Sommer R.J."/>
        </authorList>
    </citation>
    <scope>NUCLEOTIDE SEQUENCE</scope>
    <source>
        <strain evidence="1">RS0144</strain>
    </source>
</reference>
<proteinExistence type="predicted"/>
<keyword evidence="3" id="KW-1185">Reference proteome</keyword>
<protein>
    <submittedName>
        <fullName evidence="1">Uncharacterized protein</fullName>
    </submittedName>
</protein>
<accession>A0AAV5T315</accession>
<dbReference type="EMBL" id="BTSX01000003">
    <property type="protein sequence ID" value="GMS89984.1"/>
    <property type="molecule type" value="Genomic_DNA"/>
</dbReference>